<gene>
    <name evidence="1" type="ORF">Poly41_10710</name>
</gene>
<keyword evidence="2" id="KW-1185">Reference proteome</keyword>
<dbReference type="AlphaFoldDB" id="A0A5C6E5A0"/>
<dbReference type="Proteomes" id="UP000319143">
    <property type="component" value="Unassembled WGS sequence"/>
</dbReference>
<dbReference type="EMBL" id="SJPV01000001">
    <property type="protein sequence ID" value="TWU42771.1"/>
    <property type="molecule type" value="Genomic_DNA"/>
</dbReference>
<organism evidence="1 2">
    <name type="scientific">Novipirellula artificiosorum</name>
    <dbReference type="NCBI Taxonomy" id="2528016"/>
    <lineage>
        <taxon>Bacteria</taxon>
        <taxon>Pseudomonadati</taxon>
        <taxon>Planctomycetota</taxon>
        <taxon>Planctomycetia</taxon>
        <taxon>Pirellulales</taxon>
        <taxon>Pirellulaceae</taxon>
        <taxon>Novipirellula</taxon>
    </lineage>
</organism>
<evidence type="ECO:0000313" key="1">
    <source>
        <dbReference type="EMBL" id="TWU42771.1"/>
    </source>
</evidence>
<reference evidence="1 2" key="1">
    <citation type="submission" date="2019-02" db="EMBL/GenBank/DDBJ databases">
        <title>Deep-cultivation of Planctomycetes and their phenomic and genomic characterization uncovers novel biology.</title>
        <authorList>
            <person name="Wiegand S."/>
            <person name="Jogler M."/>
            <person name="Boedeker C."/>
            <person name="Pinto D."/>
            <person name="Vollmers J."/>
            <person name="Rivas-Marin E."/>
            <person name="Kohn T."/>
            <person name="Peeters S.H."/>
            <person name="Heuer A."/>
            <person name="Rast P."/>
            <person name="Oberbeckmann S."/>
            <person name="Bunk B."/>
            <person name="Jeske O."/>
            <person name="Meyerdierks A."/>
            <person name="Storesund J.E."/>
            <person name="Kallscheuer N."/>
            <person name="Luecker S."/>
            <person name="Lage O.M."/>
            <person name="Pohl T."/>
            <person name="Merkel B.J."/>
            <person name="Hornburger P."/>
            <person name="Mueller R.-W."/>
            <person name="Bruemmer F."/>
            <person name="Labrenz M."/>
            <person name="Spormann A.M."/>
            <person name="Op Den Camp H."/>
            <person name="Overmann J."/>
            <person name="Amann R."/>
            <person name="Jetten M.S.M."/>
            <person name="Mascher T."/>
            <person name="Medema M.H."/>
            <person name="Devos D.P."/>
            <person name="Kaster A.-K."/>
            <person name="Ovreas L."/>
            <person name="Rohde M."/>
            <person name="Galperin M.Y."/>
            <person name="Jogler C."/>
        </authorList>
    </citation>
    <scope>NUCLEOTIDE SEQUENCE [LARGE SCALE GENOMIC DNA]</scope>
    <source>
        <strain evidence="1 2">Poly41</strain>
    </source>
</reference>
<evidence type="ECO:0000313" key="2">
    <source>
        <dbReference type="Proteomes" id="UP000319143"/>
    </source>
</evidence>
<comment type="caution">
    <text evidence="1">The sequence shown here is derived from an EMBL/GenBank/DDBJ whole genome shotgun (WGS) entry which is preliminary data.</text>
</comment>
<proteinExistence type="predicted"/>
<sequence>MFDDVLTMVASASASCVELALASVNSPMRASKERFVGSQRVFPASVVHIDPLELSSQGEPDRSSLAVAPTWAGGCRRRGKERRWPFINLQF</sequence>
<name>A0A5C6E5A0_9BACT</name>
<accession>A0A5C6E5A0</accession>
<protein>
    <submittedName>
        <fullName evidence="1">Uncharacterized protein</fullName>
    </submittedName>
</protein>